<keyword evidence="1" id="KW-0472">Membrane</keyword>
<dbReference type="AlphaFoldDB" id="A0A1N6DNI2"/>
<keyword evidence="3" id="KW-1185">Reference proteome</keyword>
<evidence type="ECO:0000313" key="2">
    <source>
        <dbReference type="EMBL" id="SIN72223.1"/>
    </source>
</evidence>
<keyword evidence="1" id="KW-0812">Transmembrane</keyword>
<feature type="transmembrane region" description="Helical" evidence="1">
    <location>
        <begin position="46"/>
        <end position="69"/>
    </location>
</feature>
<accession>A0A1N6DNI2</accession>
<sequence length="98" mass="10204">MAPDGRARKNRVPGVSEVARAVGLLLALGFGVAIAFGVSATEAVGAGAFAAALPVVLLAIRSMMLGVWIQGTDLLIVSWLRSYSIARDEVSEVMIGDY</sequence>
<evidence type="ECO:0000256" key="1">
    <source>
        <dbReference type="SAM" id="Phobius"/>
    </source>
</evidence>
<evidence type="ECO:0000313" key="3">
    <source>
        <dbReference type="Proteomes" id="UP000184699"/>
    </source>
</evidence>
<dbReference type="EMBL" id="FSRJ01000001">
    <property type="protein sequence ID" value="SIN72223.1"/>
    <property type="molecule type" value="Genomic_DNA"/>
</dbReference>
<organism evidence="2 3">
    <name type="scientific">Agromyces cerinus subsp. cerinus</name>
    <dbReference type="NCBI Taxonomy" id="232089"/>
    <lineage>
        <taxon>Bacteria</taxon>
        <taxon>Bacillati</taxon>
        <taxon>Actinomycetota</taxon>
        <taxon>Actinomycetes</taxon>
        <taxon>Micrococcales</taxon>
        <taxon>Microbacteriaceae</taxon>
        <taxon>Agromyces</taxon>
    </lineage>
</organism>
<reference evidence="3" key="1">
    <citation type="submission" date="2016-11" db="EMBL/GenBank/DDBJ databases">
        <authorList>
            <person name="Varghese N."/>
            <person name="Submissions S."/>
        </authorList>
    </citation>
    <scope>NUCLEOTIDE SEQUENCE [LARGE SCALE GENOMIC DNA]</scope>
    <source>
        <strain evidence="3">DSM 8595</strain>
    </source>
</reference>
<gene>
    <name evidence="2" type="ORF">SAMN05443544_0508</name>
</gene>
<name>A0A1N6DNI2_9MICO</name>
<dbReference type="RefSeq" id="WP_143231351.1">
    <property type="nucleotide sequence ID" value="NZ_FSRJ01000001.1"/>
</dbReference>
<dbReference type="Proteomes" id="UP000184699">
    <property type="component" value="Unassembled WGS sequence"/>
</dbReference>
<protein>
    <submittedName>
        <fullName evidence="2">Uncharacterized protein</fullName>
    </submittedName>
</protein>
<feature type="transmembrane region" description="Helical" evidence="1">
    <location>
        <begin position="21"/>
        <end position="40"/>
    </location>
</feature>
<proteinExistence type="predicted"/>
<keyword evidence="1" id="KW-1133">Transmembrane helix</keyword>